<dbReference type="EMBL" id="BKCJ010402344">
    <property type="protein sequence ID" value="GFA31009.1"/>
    <property type="molecule type" value="Genomic_DNA"/>
</dbReference>
<keyword evidence="1" id="KW-1133">Transmembrane helix</keyword>
<feature type="non-terminal residue" evidence="2">
    <location>
        <position position="1"/>
    </location>
</feature>
<gene>
    <name evidence="2" type="ORF">Tci_602981</name>
</gene>
<feature type="transmembrane region" description="Helical" evidence="1">
    <location>
        <begin position="6"/>
        <end position="27"/>
    </location>
</feature>
<evidence type="ECO:0000313" key="2">
    <source>
        <dbReference type="EMBL" id="GFA31009.1"/>
    </source>
</evidence>
<comment type="caution">
    <text evidence="2">The sequence shown here is derived from an EMBL/GenBank/DDBJ whole genome shotgun (WGS) entry which is preliminary data.</text>
</comment>
<reference evidence="2" key="1">
    <citation type="journal article" date="2019" name="Sci. Rep.">
        <title>Draft genome of Tanacetum cinerariifolium, the natural source of mosquito coil.</title>
        <authorList>
            <person name="Yamashiro T."/>
            <person name="Shiraishi A."/>
            <person name="Satake H."/>
            <person name="Nakayama K."/>
        </authorList>
    </citation>
    <scope>NUCLEOTIDE SEQUENCE</scope>
</reference>
<dbReference type="AlphaFoldDB" id="A0A699JEX0"/>
<keyword evidence="1" id="KW-0472">Membrane</keyword>
<name>A0A699JEX0_TANCI</name>
<sequence length="55" mass="5596">ISPESVYTAGICLAAAGICLGVVGNCLDAWNLLNHAGTCVAATTMLQPQIFSTNT</sequence>
<protein>
    <submittedName>
        <fullName evidence="2">Uncharacterized protein</fullName>
    </submittedName>
</protein>
<organism evidence="2">
    <name type="scientific">Tanacetum cinerariifolium</name>
    <name type="common">Dalmatian daisy</name>
    <name type="synonym">Chrysanthemum cinerariifolium</name>
    <dbReference type="NCBI Taxonomy" id="118510"/>
    <lineage>
        <taxon>Eukaryota</taxon>
        <taxon>Viridiplantae</taxon>
        <taxon>Streptophyta</taxon>
        <taxon>Embryophyta</taxon>
        <taxon>Tracheophyta</taxon>
        <taxon>Spermatophyta</taxon>
        <taxon>Magnoliopsida</taxon>
        <taxon>eudicotyledons</taxon>
        <taxon>Gunneridae</taxon>
        <taxon>Pentapetalae</taxon>
        <taxon>asterids</taxon>
        <taxon>campanulids</taxon>
        <taxon>Asterales</taxon>
        <taxon>Asteraceae</taxon>
        <taxon>Asteroideae</taxon>
        <taxon>Anthemideae</taxon>
        <taxon>Anthemidinae</taxon>
        <taxon>Tanacetum</taxon>
    </lineage>
</organism>
<keyword evidence="1" id="KW-0812">Transmembrane</keyword>
<accession>A0A699JEX0</accession>
<proteinExistence type="predicted"/>
<evidence type="ECO:0000256" key="1">
    <source>
        <dbReference type="SAM" id="Phobius"/>
    </source>
</evidence>